<reference evidence="2" key="2">
    <citation type="submission" date="2025-09" db="UniProtKB">
        <authorList>
            <consortium name="Ensembl"/>
        </authorList>
    </citation>
    <scope>IDENTIFICATION</scope>
</reference>
<dbReference type="Gene3D" id="2.30.30.140">
    <property type="match status" value="1"/>
</dbReference>
<name>A0A663LKA9_ATHCN</name>
<dbReference type="InterPro" id="IPR032770">
    <property type="entry name" value="DUF4537"/>
</dbReference>
<reference evidence="2" key="1">
    <citation type="submission" date="2025-08" db="UniProtKB">
        <authorList>
            <consortium name="Ensembl"/>
        </authorList>
    </citation>
    <scope>IDENTIFICATION</scope>
</reference>
<protein>
    <recommendedName>
        <fullName evidence="1">DUF4537 domain-containing protein</fullName>
    </recommendedName>
</protein>
<dbReference type="PANTHER" id="PTHR14343:SF4">
    <property type="entry name" value="DUF4537 DOMAIN-CONTAINING PROTEIN"/>
    <property type="match status" value="1"/>
</dbReference>
<dbReference type="PANTHER" id="PTHR14343">
    <property type="entry name" value="VWFA DOMAIN-CONTAINING PROTEIN"/>
    <property type="match status" value="1"/>
</dbReference>
<evidence type="ECO:0000259" key="1">
    <source>
        <dbReference type="Pfam" id="PF15057"/>
    </source>
</evidence>
<accession>A0A663LKA9</accession>
<sequence length="390" mass="44615">MLLIPSSKRNFIDSCPEAFSFLRGARVLARREADGYYYLGHIAQEVKGSRERFLIEFDKSRTLKGKVRPRMQETPLYDILHYEDARQQPLAPGDRVLAPWEPRAERFGPGTVLKVMENKEARLAHNRRGVLVNFWNGQTKEVSSDQALRIPLPLSERIILELQMPLAARQMVVDSSVDYPYVVTPGYRASGHYRQGHSDLDYWPRGLYLARPCAEYSCRCASLPHCCLVAQEPMWPAGCKVQQEDAFIPGTRLSKEDEKVEEQLSEMRISSSESVLREEEKKEEKRLKTESAAKDVQFCLKEDNEVLEPKKSPQREMAHTVVDTAVNTDSWLIETAHKEEADRRQRDVETEANIKHEHGIEIVAVLSKHKTCHTTSAQRAILSKICCHSS</sequence>
<dbReference type="Ensembl" id="ENSACUT00000000323.1">
    <property type="protein sequence ID" value="ENSACUP00000000305.1"/>
    <property type="gene ID" value="ENSACUG00000000232.1"/>
</dbReference>
<keyword evidence="3" id="KW-1185">Reference proteome</keyword>
<dbReference type="AlphaFoldDB" id="A0A663LKA9"/>
<dbReference type="Pfam" id="PF15057">
    <property type="entry name" value="DUF4537"/>
    <property type="match status" value="1"/>
</dbReference>
<evidence type="ECO:0000313" key="2">
    <source>
        <dbReference type="Ensembl" id="ENSACUP00000000305.1"/>
    </source>
</evidence>
<dbReference type="Proteomes" id="UP000472269">
    <property type="component" value="Unplaced"/>
</dbReference>
<feature type="domain" description="DUF4537" evidence="1">
    <location>
        <begin position="24"/>
        <end position="150"/>
    </location>
</feature>
<organism evidence="2 3">
    <name type="scientific">Athene cunicularia</name>
    <name type="common">Burrowing owl</name>
    <name type="synonym">Speotyto cunicularia</name>
    <dbReference type="NCBI Taxonomy" id="194338"/>
    <lineage>
        <taxon>Eukaryota</taxon>
        <taxon>Metazoa</taxon>
        <taxon>Chordata</taxon>
        <taxon>Craniata</taxon>
        <taxon>Vertebrata</taxon>
        <taxon>Euteleostomi</taxon>
        <taxon>Archelosauria</taxon>
        <taxon>Archosauria</taxon>
        <taxon>Dinosauria</taxon>
        <taxon>Saurischia</taxon>
        <taxon>Theropoda</taxon>
        <taxon>Coelurosauria</taxon>
        <taxon>Aves</taxon>
        <taxon>Neognathae</taxon>
        <taxon>Neoaves</taxon>
        <taxon>Telluraves</taxon>
        <taxon>Strigiformes</taxon>
        <taxon>Strigidae</taxon>
        <taxon>Athene</taxon>
    </lineage>
</organism>
<evidence type="ECO:0000313" key="3">
    <source>
        <dbReference type="Proteomes" id="UP000472269"/>
    </source>
</evidence>
<proteinExistence type="predicted"/>